<gene>
    <name evidence="2" type="ORF">ETD86_23195</name>
</gene>
<reference evidence="2 3" key="1">
    <citation type="submission" date="2019-05" db="EMBL/GenBank/DDBJ databases">
        <title>Draft genome sequence of Nonomuraea turkmeniaca DSM 43926.</title>
        <authorList>
            <person name="Saricaoglu S."/>
            <person name="Isik K."/>
        </authorList>
    </citation>
    <scope>NUCLEOTIDE SEQUENCE [LARGE SCALE GENOMIC DNA]</scope>
    <source>
        <strain evidence="2 3">DSM 43926</strain>
    </source>
</reference>
<evidence type="ECO:0000259" key="1">
    <source>
        <dbReference type="Pfam" id="PF13518"/>
    </source>
</evidence>
<dbReference type="SUPFAM" id="SSF46689">
    <property type="entry name" value="Homeodomain-like"/>
    <property type="match status" value="1"/>
</dbReference>
<dbReference type="Pfam" id="PF13518">
    <property type="entry name" value="HTH_28"/>
    <property type="match status" value="1"/>
</dbReference>
<keyword evidence="3" id="KW-1185">Reference proteome</keyword>
<name>A0A5S4FFJ7_9ACTN</name>
<dbReference type="OrthoDB" id="52928at2"/>
<sequence>MADHAAEMRKRRERAHQIGLFRYRIIQDALDAGLTAKQRGALVRRLAGQTHPGIDGQPVRISRSSLDRWIRAWRAGGFEALVPPPVRVEPRTPAEVLSLATALKRENPARTATQVAPI</sequence>
<dbReference type="RefSeq" id="WP_138668259.1">
    <property type="nucleotide sequence ID" value="NZ_VCKY01000078.1"/>
</dbReference>
<evidence type="ECO:0000313" key="2">
    <source>
        <dbReference type="EMBL" id="TMR17531.1"/>
    </source>
</evidence>
<dbReference type="Proteomes" id="UP000309128">
    <property type="component" value="Unassembled WGS sequence"/>
</dbReference>
<comment type="caution">
    <text evidence="2">The sequence shown here is derived from an EMBL/GenBank/DDBJ whole genome shotgun (WGS) entry which is preliminary data.</text>
</comment>
<dbReference type="AlphaFoldDB" id="A0A5S4FFJ7"/>
<protein>
    <submittedName>
        <fullName evidence="2">Helix-turn-helix domain-containing protein</fullName>
    </submittedName>
</protein>
<dbReference type="EMBL" id="VCKY01000078">
    <property type="protein sequence ID" value="TMR17531.1"/>
    <property type="molecule type" value="Genomic_DNA"/>
</dbReference>
<organism evidence="2 3">
    <name type="scientific">Nonomuraea turkmeniaca</name>
    <dbReference type="NCBI Taxonomy" id="103838"/>
    <lineage>
        <taxon>Bacteria</taxon>
        <taxon>Bacillati</taxon>
        <taxon>Actinomycetota</taxon>
        <taxon>Actinomycetes</taxon>
        <taxon>Streptosporangiales</taxon>
        <taxon>Streptosporangiaceae</taxon>
        <taxon>Nonomuraea</taxon>
    </lineage>
</organism>
<feature type="domain" description="Insertion element IS150 protein InsJ-like helix-turn-helix" evidence="1">
    <location>
        <begin position="60"/>
        <end position="85"/>
    </location>
</feature>
<accession>A0A5S4FFJ7</accession>
<dbReference type="InterPro" id="IPR009057">
    <property type="entry name" value="Homeodomain-like_sf"/>
</dbReference>
<proteinExistence type="predicted"/>
<evidence type="ECO:0000313" key="3">
    <source>
        <dbReference type="Proteomes" id="UP000309128"/>
    </source>
</evidence>
<dbReference type="InterPro" id="IPR055247">
    <property type="entry name" value="InsJ-like_HTH"/>
</dbReference>